<feature type="transmembrane region" description="Helical" evidence="6">
    <location>
        <begin position="17"/>
        <end position="35"/>
    </location>
</feature>
<feature type="transmembrane region" description="Helical" evidence="6">
    <location>
        <begin position="118"/>
        <end position="139"/>
    </location>
</feature>
<evidence type="ECO:0000256" key="3">
    <source>
        <dbReference type="ARBA" id="ARBA00022989"/>
    </source>
</evidence>
<dbReference type="Proteomes" id="UP000053573">
    <property type="component" value="Unassembled WGS sequence"/>
</dbReference>
<name>A0A0H1BLJ8_9EURO</name>
<comment type="caution">
    <text evidence="8">The sequence shown here is derived from an EMBL/GenBank/DDBJ whole genome shotgun (WGS) entry which is preliminary data.</text>
</comment>
<evidence type="ECO:0000256" key="5">
    <source>
        <dbReference type="SAM" id="MobiDB-lite"/>
    </source>
</evidence>
<feature type="transmembrane region" description="Helical" evidence="6">
    <location>
        <begin position="47"/>
        <end position="66"/>
    </location>
</feature>
<dbReference type="Pfam" id="PF01284">
    <property type="entry name" value="MARVEL"/>
    <property type="match status" value="1"/>
</dbReference>
<comment type="subcellular location">
    <subcellularLocation>
        <location evidence="1">Membrane</location>
        <topology evidence="1">Multi-pass membrane protein</topology>
    </subcellularLocation>
</comment>
<feature type="region of interest" description="Disordered" evidence="5">
    <location>
        <begin position="149"/>
        <end position="169"/>
    </location>
</feature>
<feature type="domain" description="MARVEL" evidence="7">
    <location>
        <begin position="12"/>
        <end position="132"/>
    </location>
</feature>
<keyword evidence="2 6" id="KW-0812">Transmembrane</keyword>
<keyword evidence="3 6" id="KW-1133">Transmembrane helix</keyword>
<dbReference type="PANTHER" id="PTHR39608">
    <property type="entry name" value="INTEGRAL MEMBRANE PROTEIN (AFU_ORTHOLOGUE AFUA_5G08640)"/>
    <property type="match status" value="1"/>
</dbReference>
<organism evidence="8 9">
    <name type="scientific">Blastomyces silverae</name>
    <dbReference type="NCBI Taxonomy" id="2060906"/>
    <lineage>
        <taxon>Eukaryota</taxon>
        <taxon>Fungi</taxon>
        <taxon>Dikarya</taxon>
        <taxon>Ascomycota</taxon>
        <taxon>Pezizomycotina</taxon>
        <taxon>Eurotiomycetes</taxon>
        <taxon>Eurotiomycetidae</taxon>
        <taxon>Onygenales</taxon>
        <taxon>Ajellomycetaceae</taxon>
        <taxon>Blastomyces</taxon>
    </lineage>
</organism>
<proteinExistence type="predicted"/>
<dbReference type="AlphaFoldDB" id="A0A0H1BLJ8"/>
<feature type="transmembrane region" description="Helical" evidence="6">
    <location>
        <begin position="72"/>
        <end position="92"/>
    </location>
</feature>
<dbReference type="InterPro" id="IPR008253">
    <property type="entry name" value="Marvel"/>
</dbReference>
<dbReference type="STRING" id="2060906.A0A0H1BLJ8"/>
<dbReference type="EMBL" id="LDEV01000968">
    <property type="protein sequence ID" value="KLJ12379.1"/>
    <property type="molecule type" value="Genomic_DNA"/>
</dbReference>
<evidence type="ECO:0000259" key="7">
    <source>
        <dbReference type="Pfam" id="PF01284"/>
    </source>
</evidence>
<dbReference type="PANTHER" id="PTHR39608:SF2">
    <property type="entry name" value="MARVEL DOMAIN-CONTAINING PROTEIN"/>
    <property type="match status" value="1"/>
</dbReference>
<evidence type="ECO:0000313" key="9">
    <source>
        <dbReference type="Proteomes" id="UP000053573"/>
    </source>
</evidence>
<evidence type="ECO:0000256" key="4">
    <source>
        <dbReference type="ARBA" id="ARBA00023136"/>
    </source>
</evidence>
<dbReference type="OrthoDB" id="20872at2759"/>
<evidence type="ECO:0000313" key="8">
    <source>
        <dbReference type="EMBL" id="KLJ12379.1"/>
    </source>
</evidence>
<keyword evidence="9" id="KW-1185">Reference proteome</keyword>
<accession>A0A0H1BLJ8</accession>
<evidence type="ECO:0000256" key="2">
    <source>
        <dbReference type="ARBA" id="ARBA00022692"/>
    </source>
</evidence>
<reference evidence="9" key="1">
    <citation type="journal article" date="2015" name="PLoS Genet.">
        <title>The dynamic genome and transcriptome of the human fungal pathogen Blastomyces and close relative Emmonsia.</title>
        <authorList>
            <person name="Munoz J.F."/>
            <person name="Gauthier G.M."/>
            <person name="Desjardins C.A."/>
            <person name="Gallo J.E."/>
            <person name="Holder J."/>
            <person name="Sullivan T.D."/>
            <person name="Marty A.J."/>
            <person name="Carmen J.C."/>
            <person name="Chen Z."/>
            <person name="Ding L."/>
            <person name="Gujja S."/>
            <person name="Magrini V."/>
            <person name="Misas E."/>
            <person name="Mitreva M."/>
            <person name="Priest M."/>
            <person name="Saif S."/>
            <person name="Whiston E.A."/>
            <person name="Young S."/>
            <person name="Zeng Q."/>
            <person name="Goldman W.E."/>
            <person name="Mardis E.R."/>
            <person name="Taylor J.W."/>
            <person name="McEwen J.G."/>
            <person name="Clay O.K."/>
            <person name="Klein B.S."/>
            <person name="Cuomo C.A."/>
        </authorList>
    </citation>
    <scope>NUCLEOTIDE SEQUENCE [LARGE SCALE GENOMIC DNA]</scope>
    <source>
        <strain evidence="9">UAMH 139</strain>
    </source>
</reference>
<protein>
    <recommendedName>
        <fullName evidence="7">MARVEL domain-containing protein</fullName>
    </recommendedName>
</protein>
<keyword evidence="4 6" id="KW-0472">Membrane</keyword>
<evidence type="ECO:0000256" key="6">
    <source>
        <dbReference type="SAM" id="Phobius"/>
    </source>
</evidence>
<evidence type="ECO:0000256" key="1">
    <source>
        <dbReference type="ARBA" id="ARBA00004141"/>
    </source>
</evidence>
<dbReference type="GO" id="GO:0016020">
    <property type="term" value="C:membrane"/>
    <property type="evidence" value="ECO:0007669"/>
    <property type="project" value="UniProtKB-SubCell"/>
</dbReference>
<sequence length="169" mass="18537">MALLNTALRGALFATRLLQWCSAVIVMGIVAYFLHKGPKGGHLKYEIVIAVLSVAFFIPGLLSPFLPVIGNFAFPIDIIFSYLWLTSFIFTAQDYNKNDCALNAPPGGRCSLKHAMEAFTFLAFFGCLAAAMLEIYNLWTYHKNRSPATQHTKEVPRQSAETGGTAGTV</sequence>
<gene>
    <name evidence="8" type="ORF">EMPG_09544</name>
</gene>